<dbReference type="Pfam" id="PF00324">
    <property type="entry name" value="AA_permease"/>
    <property type="match status" value="1"/>
</dbReference>
<feature type="region of interest" description="Disordered" evidence="7">
    <location>
        <begin position="1"/>
        <end position="41"/>
    </location>
</feature>
<dbReference type="InterPro" id="IPR004841">
    <property type="entry name" value="AA-permease/SLC12A_dom"/>
</dbReference>
<evidence type="ECO:0000256" key="3">
    <source>
        <dbReference type="ARBA" id="ARBA00022692"/>
    </source>
</evidence>
<keyword evidence="11" id="KW-1185">Reference proteome</keyword>
<organism evidence="10 11">
    <name type="scientific">Penicillium argentinense</name>
    <dbReference type="NCBI Taxonomy" id="1131581"/>
    <lineage>
        <taxon>Eukaryota</taxon>
        <taxon>Fungi</taxon>
        <taxon>Dikarya</taxon>
        <taxon>Ascomycota</taxon>
        <taxon>Pezizomycotina</taxon>
        <taxon>Eurotiomycetes</taxon>
        <taxon>Eurotiomycetidae</taxon>
        <taxon>Eurotiales</taxon>
        <taxon>Aspergillaceae</taxon>
        <taxon>Penicillium</taxon>
    </lineage>
</organism>
<feature type="transmembrane region" description="Helical" evidence="8">
    <location>
        <begin position="455"/>
        <end position="477"/>
    </location>
</feature>
<reference evidence="10" key="1">
    <citation type="submission" date="2022-11" db="EMBL/GenBank/DDBJ databases">
        <authorList>
            <person name="Petersen C."/>
        </authorList>
    </citation>
    <scope>NUCLEOTIDE SEQUENCE</scope>
    <source>
        <strain evidence="10">IBT 30761</strain>
    </source>
</reference>
<proteinExistence type="predicted"/>
<dbReference type="Gene3D" id="1.20.1740.10">
    <property type="entry name" value="Amino acid/polyamine transporter I"/>
    <property type="match status" value="1"/>
</dbReference>
<feature type="transmembrane region" description="Helical" evidence="8">
    <location>
        <begin position="51"/>
        <end position="72"/>
    </location>
</feature>
<evidence type="ECO:0000256" key="5">
    <source>
        <dbReference type="ARBA" id="ARBA00022989"/>
    </source>
</evidence>
<dbReference type="FunFam" id="1.20.1740.10:FF:000006">
    <property type="entry name" value="General amino acid permease"/>
    <property type="match status" value="1"/>
</dbReference>
<evidence type="ECO:0000256" key="6">
    <source>
        <dbReference type="ARBA" id="ARBA00023136"/>
    </source>
</evidence>
<protein>
    <submittedName>
        <fullName evidence="10">Arginine permease CAN1</fullName>
    </submittedName>
</protein>
<feature type="transmembrane region" description="Helical" evidence="8">
    <location>
        <begin position="157"/>
        <end position="180"/>
    </location>
</feature>
<keyword evidence="4" id="KW-0029">Amino-acid transport</keyword>
<keyword evidence="2" id="KW-0813">Transport</keyword>
<feature type="domain" description="Amino acid permease/ SLC12A" evidence="9">
    <location>
        <begin position="50"/>
        <end position="509"/>
    </location>
</feature>
<feature type="transmembrane region" description="Helical" evidence="8">
    <location>
        <begin position="483"/>
        <end position="500"/>
    </location>
</feature>
<dbReference type="RefSeq" id="XP_056473787.1">
    <property type="nucleotide sequence ID" value="XM_056617628.1"/>
</dbReference>
<dbReference type="PANTHER" id="PTHR43341">
    <property type="entry name" value="AMINO ACID PERMEASE"/>
    <property type="match status" value="1"/>
</dbReference>
<dbReference type="GeneID" id="81356607"/>
<dbReference type="GO" id="GO:0016020">
    <property type="term" value="C:membrane"/>
    <property type="evidence" value="ECO:0007669"/>
    <property type="project" value="UniProtKB-SubCell"/>
</dbReference>
<feature type="transmembrane region" description="Helical" evidence="8">
    <location>
        <begin position="408"/>
        <end position="435"/>
    </location>
</feature>
<dbReference type="AlphaFoldDB" id="A0A9W9FDB1"/>
<dbReference type="EMBL" id="JAPQKI010000005">
    <property type="protein sequence ID" value="KAJ5098133.1"/>
    <property type="molecule type" value="Genomic_DNA"/>
</dbReference>
<feature type="transmembrane region" description="Helical" evidence="8">
    <location>
        <begin position="186"/>
        <end position="206"/>
    </location>
</feature>
<dbReference type="PIRSF" id="PIRSF006060">
    <property type="entry name" value="AA_transporter"/>
    <property type="match status" value="1"/>
</dbReference>
<feature type="transmembrane region" description="Helical" evidence="8">
    <location>
        <begin position="378"/>
        <end position="396"/>
    </location>
</feature>
<dbReference type="OrthoDB" id="3900342at2759"/>
<dbReference type="InterPro" id="IPR050524">
    <property type="entry name" value="APC_YAT"/>
</dbReference>
<feature type="transmembrane region" description="Helical" evidence="8">
    <location>
        <begin position="281"/>
        <end position="301"/>
    </location>
</feature>
<evidence type="ECO:0000256" key="8">
    <source>
        <dbReference type="SAM" id="Phobius"/>
    </source>
</evidence>
<dbReference type="PANTHER" id="PTHR43341:SF4">
    <property type="entry name" value="ARGININE PERMEASE CAN1-RELATED"/>
    <property type="match status" value="1"/>
</dbReference>
<comment type="caution">
    <text evidence="10">The sequence shown here is derived from an EMBL/GenBank/DDBJ whole genome shotgun (WGS) entry which is preliminary data.</text>
</comment>
<evidence type="ECO:0000259" key="9">
    <source>
        <dbReference type="Pfam" id="PF00324"/>
    </source>
</evidence>
<accession>A0A9W9FDB1</accession>
<name>A0A9W9FDB1_9EURO</name>
<evidence type="ECO:0000256" key="7">
    <source>
        <dbReference type="SAM" id="MobiDB-lite"/>
    </source>
</evidence>
<gene>
    <name evidence="10" type="ORF">N7532_005134</name>
</gene>
<reference evidence="10" key="2">
    <citation type="journal article" date="2023" name="IMA Fungus">
        <title>Comparative genomic study of the Penicillium genus elucidates a diverse pangenome and 15 lateral gene transfer events.</title>
        <authorList>
            <person name="Petersen C."/>
            <person name="Sorensen T."/>
            <person name="Nielsen M.R."/>
            <person name="Sondergaard T.E."/>
            <person name="Sorensen J.L."/>
            <person name="Fitzpatrick D.A."/>
            <person name="Frisvad J.C."/>
            <person name="Nielsen K.L."/>
        </authorList>
    </citation>
    <scope>NUCLEOTIDE SEQUENCE</scope>
    <source>
        <strain evidence="10">IBT 30761</strain>
    </source>
</reference>
<keyword evidence="6 8" id="KW-0472">Membrane</keyword>
<dbReference type="Proteomes" id="UP001149074">
    <property type="component" value="Unassembled WGS sequence"/>
</dbReference>
<feature type="compositionally biased region" description="Basic and acidic residues" evidence="7">
    <location>
        <begin position="1"/>
        <end position="11"/>
    </location>
</feature>
<evidence type="ECO:0000313" key="10">
    <source>
        <dbReference type="EMBL" id="KAJ5098133.1"/>
    </source>
</evidence>
<evidence type="ECO:0000313" key="11">
    <source>
        <dbReference type="Proteomes" id="UP001149074"/>
    </source>
</evidence>
<dbReference type="InterPro" id="IPR004840">
    <property type="entry name" value="Amino_acid_permease_CS"/>
</dbReference>
<evidence type="ECO:0000256" key="1">
    <source>
        <dbReference type="ARBA" id="ARBA00004141"/>
    </source>
</evidence>
<comment type="subcellular location">
    <subcellularLocation>
        <location evidence="1">Membrane</location>
        <topology evidence="1">Multi-pass membrane protein</topology>
    </subcellularLocation>
</comment>
<feature type="transmembrane region" description="Helical" evidence="8">
    <location>
        <begin position="129"/>
        <end position="150"/>
    </location>
</feature>
<feature type="compositionally biased region" description="Polar residues" evidence="7">
    <location>
        <begin position="12"/>
        <end position="25"/>
    </location>
</feature>
<keyword evidence="3 8" id="KW-0812">Transmembrane</keyword>
<keyword evidence="5 8" id="KW-1133">Transmembrane helix</keyword>
<evidence type="ECO:0000256" key="2">
    <source>
        <dbReference type="ARBA" id="ARBA00022448"/>
    </source>
</evidence>
<dbReference type="GO" id="GO:0015171">
    <property type="term" value="F:amino acid transmembrane transporter activity"/>
    <property type="evidence" value="ECO:0007669"/>
    <property type="project" value="TreeGrafter"/>
</dbReference>
<sequence length="547" mass="59690">MAAEVEKDDTTMAKSNPTFLRSGSDTDQDAPIAGEPRREPELKRKLKSRHLHMIAIGGTIGTGLFIGSGTALAHSGPVGALIAYIFIGTIVFSVMTSLGEIATYLPISGAFTSYATRLVDPSLGFAMGWLYWFSWAITFALELTATGLIIQYWDSSIPVSIFIAIFWVLMTALNMLPVNFYGELEFWFSSIKVFTVIGFMIFAICIDAGAGDQGYLGFHNWVHPGPFADYLITPGPTAKFVGFWAVLIQAGFSCQGTELVGVAAGETENPRKTIPRAIKTTFIRIILFFVLTVFFIGLLVPSDNEDLLSDSSNATASPFVIAAKLAGVKVLPSIINAVLLTVVLSAANSNIYSGSRILVGLANEGFAFSFFTKTTKGGVPFIGVFLTSAIGLLGFLNVSNSGATVFNWLLNISAVAGFIAWATLNTCHIAFMRALKARKISRDVLPYKAPLQPYLAWYGLVVNIVIIFTQGFTSWIPSFSVESFFVAYISLILFAILWIGHKIIFRDAFVSPLQADLDTGRIEIENEHWEVTMPTTWYGKVWYMIAG</sequence>
<dbReference type="PROSITE" id="PS00218">
    <property type="entry name" value="AMINO_ACID_PERMEASE_1"/>
    <property type="match status" value="1"/>
</dbReference>
<evidence type="ECO:0000256" key="4">
    <source>
        <dbReference type="ARBA" id="ARBA00022970"/>
    </source>
</evidence>
<feature type="transmembrane region" description="Helical" evidence="8">
    <location>
        <begin position="321"/>
        <end position="347"/>
    </location>
</feature>